<organism evidence="1 2">
    <name type="scientific">Chrysodeixis includens</name>
    <name type="common">Soybean looper</name>
    <name type="synonym">Pseudoplusia includens</name>
    <dbReference type="NCBI Taxonomy" id="689277"/>
    <lineage>
        <taxon>Eukaryota</taxon>
        <taxon>Metazoa</taxon>
        <taxon>Ecdysozoa</taxon>
        <taxon>Arthropoda</taxon>
        <taxon>Hexapoda</taxon>
        <taxon>Insecta</taxon>
        <taxon>Pterygota</taxon>
        <taxon>Neoptera</taxon>
        <taxon>Endopterygota</taxon>
        <taxon>Lepidoptera</taxon>
        <taxon>Glossata</taxon>
        <taxon>Ditrysia</taxon>
        <taxon>Noctuoidea</taxon>
        <taxon>Noctuidae</taxon>
        <taxon>Plusiinae</taxon>
        <taxon>Chrysodeixis</taxon>
    </lineage>
</organism>
<gene>
    <name evidence="1" type="ORF">CINC_LOCUS10051</name>
</gene>
<name>A0A9N8L6F8_CHRIL</name>
<dbReference type="AlphaFoldDB" id="A0A9N8L6F8"/>
<dbReference type="Proteomes" id="UP001154114">
    <property type="component" value="Chromosome 31"/>
</dbReference>
<evidence type="ECO:0000313" key="2">
    <source>
        <dbReference type="Proteomes" id="UP001154114"/>
    </source>
</evidence>
<accession>A0A9N8L6F8</accession>
<protein>
    <submittedName>
        <fullName evidence="1">Uncharacterized protein</fullName>
    </submittedName>
</protein>
<dbReference type="EMBL" id="LR824034">
    <property type="protein sequence ID" value="CAD0207073.1"/>
    <property type="molecule type" value="Genomic_DNA"/>
</dbReference>
<keyword evidence="2" id="KW-1185">Reference proteome</keyword>
<evidence type="ECO:0000313" key="1">
    <source>
        <dbReference type="EMBL" id="CAD0207073.1"/>
    </source>
</evidence>
<reference evidence="1" key="1">
    <citation type="submission" date="2021-12" db="EMBL/GenBank/DDBJ databases">
        <authorList>
            <person name="King R."/>
        </authorList>
    </citation>
    <scope>NUCLEOTIDE SEQUENCE</scope>
</reference>
<proteinExistence type="predicted"/>
<sequence>MGAAGVGQNSNLDAFWFIVSIRLLFFRMFTEKYIGTTIIPKVIRPVVFSLFMVHIHAHWLVNIGAGHRTYIAVEMKLFLVFTAEGPRSKNCRCTVSFSFLRAVKSFYCSYSTWNQSSRTLVFLSRSSGCG</sequence>